<evidence type="ECO:0000313" key="1">
    <source>
        <dbReference type="EMBL" id="KJZ69572.1"/>
    </source>
</evidence>
<organism evidence="1 2">
    <name type="scientific">Hirsutella minnesotensis 3608</name>
    <dbReference type="NCBI Taxonomy" id="1043627"/>
    <lineage>
        <taxon>Eukaryota</taxon>
        <taxon>Fungi</taxon>
        <taxon>Dikarya</taxon>
        <taxon>Ascomycota</taxon>
        <taxon>Pezizomycotina</taxon>
        <taxon>Sordariomycetes</taxon>
        <taxon>Hypocreomycetidae</taxon>
        <taxon>Hypocreales</taxon>
        <taxon>Ophiocordycipitaceae</taxon>
        <taxon>Hirsutella</taxon>
    </lineage>
</organism>
<evidence type="ECO:0000313" key="2">
    <source>
        <dbReference type="Proteomes" id="UP000054481"/>
    </source>
</evidence>
<name>A0A0F7ZWU3_9HYPO</name>
<dbReference type="OrthoDB" id="5062037at2759"/>
<keyword evidence="2" id="KW-1185">Reference proteome</keyword>
<protein>
    <submittedName>
        <fullName evidence="1">Uncharacterized protein</fullName>
    </submittedName>
</protein>
<accession>A0A0F7ZWU3</accession>
<dbReference type="AlphaFoldDB" id="A0A0F7ZWU3"/>
<gene>
    <name evidence="1" type="ORF">HIM_11034</name>
</gene>
<proteinExistence type="predicted"/>
<dbReference type="Proteomes" id="UP000054481">
    <property type="component" value="Unassembled WGS sequence"/>
</dbReference>
<dbReference type="EMBL" id="KQ030698">
    <property type="protein sequence ID" value="KJZ69572.1"/>
    <property type="molecule type" value="Genomic_DNA"/>
</dbReference>
<sequence>MICEAEHQLSDKDWEVLEIFAQILGYYECTIKMLEGDGQIRQRKRGWVGSHGNIWDVVQGFEFLLGKLESYKTMAERFPDPEHFRININLGWEKLDKYYQLLSDTPIYYAGLALHPAYRWKWFDQKWVDNPGWIRQAKKIVHDVWHYEYQGIAVSRGLWSRILRRQNGAKRTAILSRNS</sequence>
<reference evidence="1 2" key="1">
    <citation type="journal article" date="2014" name="Genome Biol. Evol.">
        <title>Comparative genomics and transcriptomics analyses reveal divergent lifestyle features of nematode endoparasitic fungus Hirsutella minnesotensis.</title>
        <authorList>
            <person name="Lai Y."/>
            <person name="Liu K."/>
            <person name="Zhang X."/>
            <person name="Zhang X."/>
            <person name="Li K."/>
            <person name="Wang N."/>
            <person name="Shu C."/>
            <person name="Wu Y."/>
            <person name="Wang C."/>
            <person name="Bushley K.E."/>
            <person name="Xiang M."/>
            <person name="Liu X."/>
        </authorList>
    </citation>
    <scope>NUCLEOTIDE SEQUENCE [LARGE SCALE GENOMIC DNA]</scope>
    <source>
        <strain evidence="1 2">3608</strain>
    </source>
</reference>